<feature type="DNA-binding region" description="HMG box" evidence="2">
    <location>
        <begin position="6"/>
        <end position="79"/>
    </location>
</feature>
<feature type="coiled-coil region" evidence="3">
    <location>
        <begin position="71"/>
        <end position="98"/>
    </location>
</feature>
<dbReference type="InterPro" id="IPR036910">
    <property type="entry name" value="HMG_box_dom_sf"/>
</dbReference>
<gene>
    <name evidence="5" type="ORF">APAL1065_LOCUS21149</name>
</gene>
<dbReference type="PANTHER" id="PTHR48112">
    <property type="entry name" value="HIGH MOBILITY GROUP PROTEIN DSP1"/>
    <property type="match status" value="1"/>
</dbReference>
<dbReference type="SMART" id="SM00398">
    <property type="entry name" value="HMG"/>
    <property type="match status" value="1"/>
</dbReference>
<evidence type="ECO:0000256" key="2">
    <source>
        <dbReference type="PROSITE-ProRule" id="PRU00267"/>
    </source>
</evidence>
<dbReference type="SUPFAM" id="SSF47095">
    <property type="entry name" value="HMG-box"/>
    <property type="match status" value="1"/>
</dbReference>
<dbReference type="InterPro" id="IPR009071">
    <property type="entry name" value="HMG_box_dom"/>
</dbReference>
<evidence type="ECO:0000256" key="1">
    <source>
        <dbReference type="ARBA" id="ARBA00023125"/>
    </source>
</evidence>
<dbReference type="PANTHER" id="PTHR48112:SF15">
    <property type="entry name" value="HMG BOX DOMAIN-CONTAINING PROTEIN"/>
    <property type="match status" value="1"/>
</dbReference>
<reference evidence="5" key="1">
    <citation type="submission" date="2021-01" db="EMBL/GenBank/DDBJ databases">
        <authorList>
            <person name="Corre E."/>
            <person name="Pelletier E."/>
            <person name="Niang G."/>
            <person name="Scheremetjew M."/>
            <person name="Finn R."/>
            <person name="Kale V."/>
            <person name="Holt S."/>
            <person name="Cochrane G."/>
            <person name="Meng A."/>
            <person name="Brown T."/>
            <person name="Cohen L."/>
        </authorList>
    </citation>
    <scope>NUCLEOTIDE SEQUENCE</scope>
    <source>
        <strain evidence="5">CCMP125</strain>
    </source>
</reference>
<sequence>MSLERPKRPLSAYNLYFRDKRQDLLKQRLEDASQKIGFANMAKTIAAGWNSIDPLSKKHYESLARVEKFSYKKAMTEWKKQERNLKKAQKKKQATTAKTLEEPVPVAPEVKIPSEIVAVPEVSSVEFHEDDSLLSLPLIQEEALPQQEPEQLWSNSSAMMNMAPQQQQPQQDSVLARALRTSSVQRLYQQQQQFQEQQKQQEASNILQSSAFLPEPVAAPSYVSSSSSSWSTESNLHLNHGIDRLAQRLDHESVDWLPNLF</sequence>
<dbReference type="Pfam" id="PF09011">
    <property type="entry name" value="HMG_box_2"/>
    <property type="match status" value="1"/>
</dbReference>
<organism evidence="5">
    <name type="scientific">Entomoneis paludosa</name>
    <dbReference type="NCBI Taxonomy" id="265537"/>
    <lineage>
        <taxon>Eukaryota</taxon>
        <taxon>Sar</taxon>
        <taxon>Stramenopiles</taxon>
        <taxon>Ochrophyta</taxon>
        <taxon>Bacillariophyta</taxon>
        <taxon>Bacillariophyceae</taxon>
        <taxon>Bacillariophycidae</taxon>
        <taxon>Entomoneidaceae</taxon>
        <taxon>Entomoneis</taxon>
    </lineage>
</organism>
<feature type="domain" description="HMG box" evidence="4">
    <location>
        <begin position="6"/>
        <end position="79"/>
    </location>
</feature>
<proteinExistence type="predicted"/>
<keyword evidence="2" id="KW-0539">Nucleus</keyword>
<dbReference type="EMBL" id="HBHT01031470">
    <property type="protein sequence ID" value="CAD9983485.1"/>
    <property type="molecule type" value="Transcribed_RNA"/>
</dbReference>
<dbReference type="Gene3D" id="1.10.30.10">
    <property type="entry name" value="High mobility group box domain"/>
    <property type="match status" value="1"/>
</dbReference>
<evidence type="ECO:0000259" key="4">
    <source>
        <dbReference type="PROSITE" id="PS50118"/>
    </source>
</evidence>
<accession>A0A7S3DUJ8</accession>
<dbReference type="PROSITE" id="PS50118">
    <property type="entry name" value="HMG_BOX_2"/>
    <property type="match status" value="1"/>
</dbReference>
<dbReference type="GO" id="GO:0005634">
    <property type="term" value="C:nucleus"/>
    <property type="evidence" value="ECO:0007669"/>
    <property type="project" value="UniProtKB-UniRule"/>
</dbReference>
<protein>
    <recommendedName>
        <fullName evidence="4">HMG box domain-containing protein</fullName>
    </recommendedName>
</protein>
<dbReference type="GO" id="GO:0003677">
    <property type="term" value="F:DNA binding"/>
    <property type="evidence" value="ECO:0007669"/>
    <property type="project" value="UniProtKB-UniRule"/>
</dbReference>
<evidence type="ECO:0000256" key="3">
    <source>
        <dbReference type="SAM" id="Coils"/>
    </source>
</evidence>
<keyword evidence="1 2" id="KW-0238">DNA-binding</keyword>
<keyword evidence="3" id="KW-0175">Coiled coil</keyword>
<dbReference type="AlphaFoldDB" id="A0A7S3DUJ8"/>
<dbReference type="InterPro" id="IPR050342">
    <property type="entry name" value="HMGB"/>
</dbReference>
<evidence type="ECO:0000313" key="5">
    <source>
        <dbReference type="EMBL" id="CAD9983485.1"/>
    </source>
</evidence>
<name>A0A7S3DUJ8_9STRA</name>